<proteinExistence type="predicted"/>
<sequence length="74" mass="8477">MICVTRGAVVAEQLCANSVGRQQLAKPCSPQFYRTSLSAVFLYRPELRCAHCGTLFFTEPKGLWFDFWQILLDF</sequence>
<gene>
    <name evidence="1" type="ORF">ANN_00775</name>
</gene>
<name>A0ABQ8TTF5_PERAM</name>
<dbReference type="EMBL" id="JAJSOF020000003">
    <property type="protein sequence ID" value="KAJ4449376.1"/>
    <property type="molecule type" value="Genomic_DNA"/>
</dbReference>
<evidence type="ECO:0000313" key="2">
    <source>
        <dbReference type="Proteomes" id="UP001148838"/>
    </source>
</evidence>
<evidence type="ECO:0000313" key="1">
    <source>
        <dbReference type="EMBL" id="KAJ4449376.1"/>
    </source>
</evidence>
<protein>
    <submittedName>
        <fullName evidence="1">Uncharacterized protein</fullName>
    </submittedName>
</protein>
<organism evidence="1 2">
    <name type="scientific">Periplaneta americana</name>
    <name type="common">American cockroach</name>
    <name type="synonym">Blatta americana</name>
    <dbReference type="NCBI Taxonomy" id="6978"/>
    <lineage>
        <taxon>Eukaryota</taxon>
        <taxon>Metazoa</taxon>
        <taxon>Ecdysozoa</taxon>
        <taxon>Arthropoda</taxon>
        <taxon>Hexapoda</taxon>
        <taxon>Insecta</taxon>
        <taxon>Pterygota</taxon>
        <taxon>Neoptera</taxon>
        <taxon>Polyneoptera</taxon>
        <taxon>Dictyoptera</taxon>
        <taxon>Blattodea</taxon>
        <taxon>Blattoidea</taxon>
        <taxon>Blattidae</taxon>
        <taxon>Blattinae</taxon>
        <taxon>Periplaneta</taxon>
    </lineage>
</organism>
<comment type="caution">
    <text evidence="1">The sequence shown here is derived from an EMBL/GenBank/DDBJ whole genome shotgun (WGS) entry which is preliminary data.</text>
</comment>
<reference evidence="1 2" key="1">
    <citation type="journal article" date="2022" name="Allergy">
        <title>Genome assembly and annotation of Periplaneta americana reveal a comprehensive cockroach allergen profile.</title>
        <authorList>
            <person name="Wang L."/>
            <person name="Xiong Q."/>
            <person name="Saelim N."/>
            <person name="Wang L."/>
            <person name="Nong W."/>
            <person name="Wan A.T."/>
            <person name="Shi M."/>
            <person name="Liu X."/>
            <person name="Cao Q."/>
            <person name="Hui J.H.L."/>
            <person name="Sookrung N."/>
            <person name="Leung T.F."/>
            <person name="Tungtrongchitr A."/>
            <person name="Tsui S.K.W."/>
        </authorList>
    </citation>
    <scope>NUCLEOTIDE SEQUENCE [LARGE SCALE GENOMIC DNA]</scope>
    <source>
        <strain evidence="1">PWHHKU_190912</strain>
    </source>
</reference>
<keyword evidence="2" id="KW-1185">Reference proteome</keyword>
<dbReference type="Proteomes" id="UP001148838">
    <property type="component" value="Unassembled WGS sequence"/>
</dbReference>
<accession>A0ABQ8TTF5</accession>